<dbReference type="GO" id="GO:0005929">
    <property type="term" value="C:cilium"/>
    <property type="evidence" value="ECO:0000314"/>
    <property type="project" value="HPA"/>
</dbReference>
<evidence type="ECO:0000256" key="2">
    <source>
        <dbReference type="ARBA" id="ARBA00019671"/>
    </source>
</evidence>
<reference evidence="8" key="5">
    <citation type="submission" date="2025-09" db="UniProtKB">
        <authorList>
            <consortium name="Ensembl"/>
        </authorList>
    </citation>
    <scope>IDENTIFICATION</scope>
</reference>
<dbReference type="Ensembl" id="ENST00000503856.5">
    <property type="protein sequence ID" value="ENSP00000425902.1"/>
    <property type="gene ID" value="ENSG00000134853.13"/>
</dbReference>
<dbReference type="InterPro" id="IPR042495">
    <property type="entry name" value="PDGFRL"/>
</dbReference>
<accession>D6RIG5</accession>
<organism evidence="8 9">
    <name type="scientific">Homo sapiens</name>
    <name type="common">Human</name>
    <dbReference type="NCBI Taxonomy" id="9606"/>
    <lineage>
        <taxon>Eukaryota</taxon>
        <taxon>Metazoa</taxon>
        <taxon>Chordata</taxon>
        <taxon>Craniata</taxon>
        <taxon>Vertebrata</taxon>
        <taxon>Euteleostomi</taxon>
        <taxon>Mammalia</taxon>
        <taxon>Eutheria</taxon>
        <taxon>Euarchontoglires</taxon>
        <taxon>Primates</taxon>
        <taxon>Haplorrhini</taxon>
        <taxon>Catarrhini</taxon>
        <taxon>Hominidae</taxon>
        <taxon>Homo</taxon>
    </lineage>
</organism>
<dbReference type="InterPro" id="IPR013783">
    <property type="entry name" value="Ig-like_fold"/>
</dbReference>
<evidence type="ECO:0000259" key="7">
    <source>
        <dbReference type="PROSITE" id="PS50835"/>
    </source>
</evidence>
<keyword evidence="6" id="KW-0732">Signal</keyword>
<reference evidence="8 9" key="3">
    <citation type="journal article" date="2005" name="Nature">
        <title>Generation and annotation of the DNA sequences of human chromosomes 2 and 4.</title>
        <authorList>
            <person name="Hillier L.W."/>
            <person name="Graves T.A."/>
            <person name="Fulton R.S."/>
            <person name="Fulton L.A."/>
            <person name="Pepin K.H."/>
            <person name="Minx P."/>
            <person name="Wagner-McPherson C."/>
            <person name="Layman D."/>
            <person name="Wylie K."/>
            <person name="Sekhon M."/>
            <person name="Becker M.C."/>
            <person name="Fewell G.A."/>
            <person name="Delehaunty K.D."/>
            <person name="Miner T.L."/>
            <person name="Nash W.E."/>
            <person name="Kremitzki C."/>
            <person name="Oddy L."/>
            <person name="Du H."/>
            <person name="Sun H."/>
            <person name="Bradshaw-Cordum H."/>
            <person name="Ali J."/>
            <person name="Carter J."/>
            <person name="Cordes M."/>
            <person name="Harris A."/>
            <person name="Isak A."/>
            <person name="van Brunt A."/>
            <person name="Nguyen C."/>
            <person name="Du F."/>
            <person name="Courtney L."/>
            <person name="Kalicki J."/>
            <person name="Ozersky P."/>
            <person name="Abbott S."/>
            <person name="Armstrong J."/>
            <person name="Belter E.A."/>
            <person name="Caruso L."/>
            <person name="Cedroni M."/>
            <person name="Cotton M."/>
            <person name="Davidson T."/>
            <person name="Desai A."/>
            <person name="Elliott G."/>
            <person name="Erb T."/>
            <person name="Fronick C."/>
            <person name="Gaige T."/>
            <person name="Haakenson W."/>
            <person name="Haglund K."/>
            <person name="Holmes A."/>
            <person name="Harkins R."/>
            <person name="Kim K."/>
            <person name="Kruchowski S.S."/>
            <person name="Strong C.M."/>
            <person name="Grewal N."/>
            <person name="Goyea E."/>
            <person name="Hou S."/>
            <person name="Levy A."/>
            <person name="Martinka S."/>
            <person name="Mead K."/>
            <person name="McLellan M.D."/>
            <person name="Meyer R."/>
            <person name="Randall-Maher J."/>
            <person name="Tomlinson C."/>
            <person name="Dauphin-Kohlberg S."/>
            <person name="Kozlowicz-Reilly A."/>
            <person name="Shah N."/>
            <person name="Swearengen-Shahid S."/>
            <person name="Snider J."/>
            <person name="Strong J.T."/>
            <person name="Thompson J."/>
            <person name="Yoakum M."/>
            <person name="Leonard S."/>
            <person name="Pearman C."/>
            <person name="Trani L."/>
            <person name="Radionenko M."/>
            <person name="Waligorski J.E."/>
            <person name="Wang C."/>
            <person name="Rock S.M."/>
            <person name="Tin-Wollam A.M."/>
            <person name="Maupin R."/>
            <person name="Latreille P."/>
            <person name="Wendl M.C."/>
            <person name="Yang S.P."/>
            <person name="Pohl C."/>
            <person name="Wallis J.W."/>
            <person name="Spieth J."/>
            <person name="Bieri T.A."/>
            <person name="Berkowicz N."/>
            <person name="Nelson J.O."/>
            <person name="Osborne J."/>
            <person name="Ding L."/>
            <person name="Meyer R."/>
            <person name="Sabo A."/>
            <person name="Shotland Y."/>
            <person name="Sinha P."/>
            <person name="Wohldmann P.E."/>
            <person name="Cook L.L."/>
            <person name="Hickenbotham M.T."/>
            <person name="Eldred J."/>
            <person name="Williams D."/>
            <person name="Jones T.A."/>
            <person name="She X."/>
            <person name="Ciccarelli F.D."/>
            <person name="Izaurralde E."/>
            <person name="Taylor J."/>
            <person name="Schmutz J."/>
            <person name="Myers R.M."/>
            <person name="Cox D.R."/>
            <person name="Huang X."/>
            <person name="McPherson J.D."/>
            <person name="Mardis E.R."/>
            <person name="Clifton S.W."/>
            <person name="Warren W.C."/>
            <person name="Chinwalla A.T."/>
            <person name="Eddy S.R."/>
            <person name="Marra M.A."/>
            <person name="Ovcharenko I."/>
            <person name="Furey T.S."/>
            <person name="Miller W."/>
            <person name="Eichler E.E."/>
            <person name="Bork P."/>
            <person name="Suyama M."/>
            <person name="Torrents D."/>
            <person name="Waterston R.H."/>
            <person name="Wilson R.K."/>
        </authorList>
    </citation>
    <scope>NUCLEOTIDE SEQUENCE [LARGE SCALE GENOMIC DNA]</scope>
</reference>
<dbReference type="MassIVE" id="D6RIG5"/>
<dbReference type="OpenTargets" id="ENSG00000134853"/>
<evidence type="ECO:0000256" key="4">
    <source>
        <dbReference type="ARBA" id="ARBA00023180"/>
    </source>
</evidence>
<dbReference type="ChiTaRS" id="PDGFRA">
    <property type="organism name" value="human"/>
</dbReference>
<reference evidence="8 9" key="1">
    <citation type="journal article" date="2001" name="Nature">
        <title>Initial sequencing and analysis of the human genome.</title>
        <authorList>
            <consortium name="International Human Genome Sequencing Consortium"/>
            <person name="Lander E.S."/>
            <person name="Linton L.M."/>
            <person name="Birren B."/>
            <person name="Nusbaum C."/>
            <person name="Zody M.C."/>
            <person name="Baldwin J."/>
            <person name="Devon K."/>
            <person name="Dewar K."/>
            <person name="Doyle M."/>
            <person name="FitzHugh W."/>
            <person name="Funke R."/>
            <person name="Gage D."/>
            <person name="Harris K."/>
            <person name="Heaford A."/>
            <person name="Howland J."/>
            <person name="Kann L."/>
            <person name="Lehoczky J."/>
            <person name="LeVine R."/>
            <person name="McEwan P."/>
            <person name="McKernan K."/>
            <person name="Meldrim J."/>
            <person name="Mesirov J.P."/>
            <person name="Miranda C."/>
            <person name="Morris W."/>
            <person name="Naylor J."/>
            <person name="Raymond C."/>
            <person name="Rosetti M."/>
            <person name="Santos R."/>
            <person name="Sheridan A."/>
            <person name="Sougnez C."/>
            <person name="Stange-Thomann N."/>
            <person name="Stojanovic N."/>
            <person name="Subramanian A."/>
            <person name="Wyman D."/>
            <person name="Rogers J."/>
            <person name="Sulston J."/>
            <person name="Ainscough R."/>
            <person name="Beck S."/>
            <person name="Bentley D."/>
            <person name="Burton J."/>
            <person name="Clee C."/>
            <person name="Carter N."/>
            <person name="Coulson A."/>
            <person name="Deadman R."/>
            <person name="Deloukas P."/>
            <person name="Dunham A."/>
            <person name="Dunham I."/>
            <person name="Durbin R."/>
            <person name="French L."/>
            <person name="Grafham D."/>
            <person name="Gregory S."/>
            <person name="Hubbard T."/>
            <person name="Humphray S."/>
            <person name="Hunt A."/>
            <person name="Jones M."/>
            <person name="Lloyd C."/>
            <person name="McMurray A."/>
            <person name="Matthews L."/>
            <person name="Mercer S."/>
            <person name="Milne S."/>
            <person name="Mullikin J.C."/>
            <person name="Mungall A."/>
            <person name="Plumb R."/>
            <person name="Ross M."/>
            <person name="Shownkeen R."/>
            <person name="Sims S."/>
            <person name="Waterston R.H."/>
            <person name="Wilson R.K."/>
            <person name="Hillier L.W."/>
            <person name="McPherson J.D."/>
            <person name="Marra M.A."/>
            <person name="Mardis E.R."/>
            <person name="Fulton L.A."/>
            <person name="Chinwalla A.T."/>
            <person name="Pepin K.H."/>
            <person name="Gish W.R."/>
            <person name="Chissoe S.L."/>
            <person name="Wendl M.C."/>
            <person name="Delehaunty K.D."/>
            <person name="Miner T.L."/>
            <person name="Delehaunty A."/>
            <person name="Kramer J.B."/>
            <person name="Cook L.L."/>
            <person name="Fulton R.S."/>
            <person name="Johnson D.L."/>
            <person name="Minx P.J."/>
            <person name="Clifton S.W."/>
            <person name="Hawkins T."/>
            <person name="Branscomb E."/>
            <person name="Predki P."/>
            <person name="Richardson P."/>
            <person name="Wenning S."/>
            <person name="Slezak T."/>
            <person name="Doggett N."/>
            <person name="Cheng J.F."/>
            <person name="Olsen A."/>
            <person name="Lucas S."/>
            <person name="Elkin C."/>
            <person name="Uberbacher E."/>
            <person name="Frazier M."/>
            <person name="Gibbs R.A."/>
            <person name="Muzny D.M."/>
            <person name="Scherer S.E."/>
            <person name="Bouck J.B."/>
            <person name="Sodergren E.J."/>
            <person name="Worley K.C."/>
            <person name="Rives C.M."/>
            <person name="Gorrell J.H."/>
            <person name="Metzker M.L."/>
            <person name="Naylor S.L."/>
            <person name="Kucherlapati R.S."/>
            <person name="Nelson D.L."/>
            <person name="Weinstock G.M."/>
            <person name="Sakaki Y."/>
            <person name="Fujiyama A."/>
            <person name="Hattori M."/>
            <person name="Yada T."/>
            <person name="Toyoda A."/>
            <person name="Itoh T."/>
            <person name="Kawagoe C."/>
            <person name="Watanabe H."/>
            <person name="Totoki Y."/>
            <person name="Taylor T."/>
            <person name="Weissenbach J."/>
            <person name="Heilig R."/>
            <person name="Saurin W."/>
            <person name="Artiguenave F."/>
            <person name="Brottier P."/>
            <person name="Bruls T."/>
            <person name="Pelletier E."/>
            <person name="Robert C."/>
            <person name="Wincker P."/>
            <person name="Smith D.R."/>
            <person name="Doucette-Stamm L."/>
            <person name="Rubenfield M."/>
            <person name="Weinstock K."/>
            <person name="Lee H.M."/>
            <person name="Dubois J."/>
            <person name="Rosenthal A."/>
            <person name="Platzer M."/>
            <person name="Nyakatura G."/>
            <person name="Taudien S."/>
            <person name="Rump A."/>
            <person name="Yang H."/>
            <person name="Yu J."/>
            <person name="Wang J."/>
            <person name="Huang G."/>
            <person name="Gu J."/>
            <person name="Hood L."/>
            <person name="Rowen L."/>
            <person name="Madan A."/>
            <person name="Qin S."/>
            <person name="Davis R.W."/>
            <person name="Federspiel N.A."/>
            <person name="Abola A.P."/>
            <person name="Proctor M.J."/>
            <person name="Myers R.M."/>
            <person name="Schmutz J."/>
            <person name="Dickson M."/>
            <person name="Grimwood J."/>
            <person name="Cox D.R."/>
            <person name="Olson M.V."/>
            <person name="Kaul R."/>
            <person name="Raymond C."/>
            <person name="Shimizu N."/>
            <person name="Kawasaki K."/>
            <person name="Minoshima S."/>
            <person name="Evans G.A."/>
            <person name="Athanasiou M."/>
            <person name="Schultz R."/>
            <person name="Roe B.A."/>
            <person name="Chen F."/>
            <person name="Pan H."/>
            <person name="Ramser J."/>
            <person name="Lehrach H."/>
            <person name="Reinhardt R."/>
            <person name="McCombie W.R."/>
            <person name="de la Bastide M."/>
            <person name="Dedhia N."/>
            <person name="Blocker H."/>
            <person name="Hornischer K."/>
            <person name="Nordsiek G."/>
            <person name="Agarwala R."/>
            <person name="Aravind L."/>
            <person name="Bailey J.A."/>
            <person name="Bateman A."/>
            <person name="Batzoglou S."/>
            <person name="Birney E."/>
            <person name="Bork P."/>
            <person name="Brown D.G."/>
            <person name="Burge C.B."/>
            <person name="Cerutti L."/>
            <person name="Chen H.C."/>
            <person name="Church D."/>
            <person name="Clamp M."/>
            <person name="Copley R.R."/>
            <person name="Doerks T."/>
            <person name="Eddy S.R."/>
            <person name="Eichler E.E."/>
            <person name="Furey T.S."/>
            <person name="Galagan J."/>
            <person name="Gilbert J.G."/>
            <person name="Harmon C."/>
            <person name="Hayashizaki Y."/>
            <person name="Haussler D."/>
            <person name="Hermjakob H."/>
            <person name="Hokamp K."/>
            <person name="Jang W."/>
            <person name="Johnson L.S."/>
            <person name="Jones T.A."/>
            <person name="Kasif S."/>
            <person name="Kaspryzk A."/>
            <person name="Kennedy S."/>
            <person name="Kent W.J."/>
            <person name="Kitts P."/>
            <person name="Koonin E.V."/>
            <person name="Korf I."/>
            <person name="Kulp D."/>
            <person name="Lancet D."/>
            <person name="Lowe T.M."/>
            <person name="McLysaght A."/>
            <person name="Mikkelsen T."/>
            <person name="Moran J.V."/>
            <person name="Mulder N."/>
            <person name="Pollara V.J."/>
            <person name="Ponting C.P."/>
            <person name="Schuler G."/>
            <person name="Schultz J."/>
            <person name="Slater G."/>
            <person name="Smit A.F."/>
            <person name="Stupka E."/>
            <person name="Szustakowski J."/>
            <person name="Thierry-Mieg D."/>
            <person name="Thierry-Mieg J."/>
            <person name="Wagner L."/>
            <person name="Wallis J."/>
            <person name="Wheeler R."/>
            <person name="Williams A."/>
            <person name="Wolf Y.I."/>
            <person name="Wolfe K.H."/>
            <person name="Yang S.P."/>
            <person name="Yeh R.F."/>
            <person name="Collins F."/>
            <person name="Guyer M.S."/>
            <person name="Peterson J."/>
            <person name="Felsenfeld A."/>
            <person name="Wetterstrand K.A."/>
            <person name="Patrinos A."/>
            <person name="Morgan M.J."/>
            <person name="de Jong P."/>
            <person name="Catanese J.J."/>
            <person name="Osoegawa K."/>
            <person name="Shizuya H."/>
            <person name="Choi S."/>
            <person name="Chen Y.J."/>
        </authorList>
    </citation>
    <scope>NUCLEOTIDE SEQUENCE [LARGE SCALE GENOMIC DNA]</scope>
</reference>
<dbReference type="GO" id="GO:0005886">
    <property type="term" value="C:plasma membrane"/>
    <property type="evidence" value="ECO:0000314"/>
    <property type="project" value="HPA"/>
</dbReference>
<dbReference type="EMBL" id="AC138779">
    <property type="status" value="NOT_ANNOTATED_CDS"/>
    <property type="molecule type" value="Genomic_DNA"/>
</dbReference>
<reference evidence="8 9" key="2">
    <citation type="journal article" date="2004" name="Nature">
        <title>Finishing the euchromatic sequence of the human genome.</title>
        <authorList>
            <consortium name="International Human Genome Sequencing Consortium"/>
        </authorList>
    </citation>
    <scope>NUCLEOTIDE SEQUENCE [LARGE SCALE GENOMIC DNA]</scope>
</reference>
<evidence type="ECO:0007829" key="10">
    <source>
        <dbReference type="PeptideAtlas" id="D6RIG5"/>
    </source>
</evidence>
<dbReference type="PANTHER" id="PTHR15360">
    <property type="entry name" value="PLATELET-DERIVED GROWTH FACTOR RECEPTOR LIKE"/>
    <property type="match status" value="1"/>
</dbReference>
<feature type="domain" description="Ig-like" evidence="7">
    <location>
        <begin position="1"/>
        <end position="113"/>
    </location>
</feature>
<evidence type="ECO:0000256" key="6">
    <source>
        <dbReference type="SAM" id="SignalP"/>
    </source>
</evidence>
<evidence type="ECO:0000256" key="5">
    <source>
        <dbReference type="ARBA" id="ARBA00023319"/>
    </source>
</evidence>
<sequence length="159" mass="17611">MGTSHPAFLVLGCLLTGLSLILCQLSLPSILPNENEKVVQLNSSFSLRCFGESEVSWQYPMSEEESSDVEIRNEENNSGLFVTVLEVSSASAAHTGLYTCYYNHTQTEENELEGRHIYIYVPDPDVAFVPLGMTDYLVIVEDDDSAIIPCRTTDPETPV</sequence>
<dbReference type="PANTHER" id="PTHR15360:SF4">
    <property type="entry name" value="PROTEIN KINASE DOMAIN-CONTAINING PROTEIN"/>
    <property type="match status" value="1"/>
</dbReference>
<dbReference type="Pfam" id="PF00047">
    <property type="entry name" value="ig"/>
    <property type="match status" value="1"/>
</dbReference>
<dbReference type="ExpressionAtlas" id="D6RIG5">
    <property type="expression patterns" value="baseline and differential"/>
</dbReference>
<evidence type="ECO:0000256" key="3">
    <source>
        <dbReference type="ARBA" id="ARBA00023157"/>
    </source>
</evidence>
<dbReference type="SMART" id="SM00409">
    <property type="entry name" value="IG"/>
    <property type="match status" value="1"/>
</dbReference>
<dbReference type="ProteomicsDB" id="14975"/>
<dbReference type="InterPro" id="IPR003599">
    <property type="entry name" value="Ig_sub"/>
</dbReference>
<dbReference type="Proteomes" id="UP000005640">
    <property type="component" value="Chromosome 4"/>
</dbReference>
<protein>
    <recommendedName>
        <fullName evidence="2">Platelet-derived growth factor receptor-like protein</fullName>
    </recommendedName>
</protein>
<name>D6RIG5_HUMAN</name>
<dbReference type="GO" id="GO:0005829">
    <property type="term" value="C:cytosol"/>
    <property type="evidence" value="ECO:0000314"/>
    <property type="project" value="HPA"/>
</dbReference>
<dbReference type="OrthoDB" id="9936425at2759"/>
<reference evidence="8" key="4">
    <citation type="submission" date="2025-08" db="UniProtKB">
        <authorList>
            <consortium name="Ensembl"/>
        </authorList>
    </citation>
    <scope>IDENTIFICATION</scope>
</reference>
<keyword evidence="10 11" id="KW-1267">Proteomics identification</keyword>
<evidence type="ECO:0007829" key="11">
    <source>
        <dbReference type="ProteomicsDB" id="D6RIG5"/>
    </source>
</evidence>
<dbReference type="GO" id="GO:0016604">
    <property type="term" value="C:nuclear body"/>
    <property type="evidence" value="ECO:0000314"/>
    <property type="project" value="HPA"/>
</dbReference>
<evidence type="ECO:0000313" key="9">
    <source>
        <dbReference type="Proteomes" id="UP000005640"/>
    </source>
</evidence>
<dbReference type="InterPro" id="IPR036179">
    <property type="entry name" value="Ig-like_dom_sf"/>
</dbReference>
<dbReference type="SUPFAM" id="SSF48726">
    <property type="entry name" value="Immunoglobulin"/>
    <property type="match status" value="1"/>
</dbReference>
<keyword evidence="5" id="KW-0393">Immunoglobulin domain</keyword>
<proteinExistence type="evidence at protein level"/>
<dbReference type="GO" id="GO:0005654">
    <property type="term" value="C:nucleoplasm"/>
    <property type="evidence" value="ECO:0000314"/>
    <property type="project" value="HPA"/>
</dbReference>
<feature type="non-terminal residue" evidence="8">
    <location>
        <position position="159"/>
    </location>
</feature>
<dbReference type="Antibodypedia" id="1381">
    <property type="antibodies" value="2286 antibodies from 47 providers"/>
</dbReference>
<evidence type="ECO:0000313" key="8">
    <source>
        <dbReference type="Ensembl" id="ENSP00000425902.1"/>
    </source>
</evidence>
<dbReference type="Ensembl" id="ENST00000503856.5">
    <property type="protein sequence ID" value="ENSP00000425902.1"/>
    <property type="gene ID" value="ENSG00000134853.12"/>
</dbReference>
<dbReference type="GO" id="GO:0030054">
    <property type="term" value="C:cell junction"/>
    <property type="evidence" value="ECO:0000314"/>
    <property type="project" value="HPA"/>
</dbReference>
<keyword evidence="3" id="KW-1015">Disulfide bond</keyword>
<comment type="subunit">
    <text evidence="1">Forms a complex composed of PDGFRL, TNK2 and GRB2.</text>
</comment>
<dbReference type="UCSC" id="uc062wqw.1">
    <property type="organism name" value="human"/>
</dbReference>
<dbReference type="GeneTree" id="ENSGT00940000156021"/>
<dbReference type="InterPro" id="IPR007110">
    <property type="entry name" value="Ig-like_dom"/>
</dbReference>
<gene>
    <name evidence="8" type="primary">PDGFRA</name>
</gene>
<dbReference type="VEuPathDB" id="HostDB:ENSG00000134853"/>
<dbReference type="HGNC" id="HGNC:8803">
    <property type="gene designation" value="PDGFRA"/>
</dbReference>
<dbReference type="Bgee" id="ENSG00000134853">
    <property type="expression patterns" value="Expressed in tibia and 207 other cell types or tissues"/>
</dbReference>
<feature type="signal peptide" evidence="6">
    <location>
        <begin position="1"/>
        <end position="23"/>
    </location>
</feature>
<keyword evidence="4" id="KW-0325">Glycoprotein</keyword>
<dbReference type="PROSITE" id="PS50835">
    <property type="entry name" value="IG_LIKE"/>
    <property type="match status" value="1"/>
</dbReference>
<dbReference type="HOGENOM" id="CLU_1849713_0_0_1"/>
<dbReference type="InterPro" id="IPR013151">
    <property type="entry name" value="Immunoglobulin_dom"/>
</dbReference>
<evidence type="ECO:0000256" key="1">
    <source>
        <dbReference type="ARBA" id="ARBA00011360"/>
    </source>
</evidence>
<keyword evidence="9" id="KW-1185">Reference proteome</keyword>
<dbReference type="SMR" id="D6RIG5"/>
<dbReference type="EMBL" id="AC098587">
    <property type="status" value="NOT_ANNOTATED_CDS"/>
    <property type="molecule type" value="Genomic_DNA"/>
</dbReference>
<feature type="chain" id="PRO_5003087676" description="Platelet-derived growth factor receptor-like protein" evidence="6">
    <location>
        <begin position="24"/>
        <end position="159"/>
    </location>
</feature>
<dbReference type="Gene3D" id="2.60.40.10">
    <property type="entry name" value="Immunoglobulins"/>
    <property type="match status" value="1"/>
</dbReference>
<dbReference type="FunFam" id="2.60.40.10:FF:000832">
    <property type="entry name" value="Platelet-derived growth factor receptor alpha"/>
    <property type="match status" value="1"/>
</dbReference>
<dbReference type="OMA" id="PGLILCQ"/>
<dbReference type="AlphaFoldDB" id="D6RIG5"/>